<feature type="transmembrane region" description="Helical" evidence="4">
    <location>
        <begin position="96"/>
        <end position="119"/>
    </location>
</feature>
<organism evidence="6 7">
    <name type="scientific">Prunus armeniaca</name>
    <name type="common">Apricot</name>
    <name type="synonym">Armeniaca vulgaris</name>
    <dbReference type="NCBI Taxonomy" id="36596"/>
    <lineage>
        <taxon>Eukaryota</taxon>
        <taxon>Viridiplantae</taxon>
        <taxon>Streptophyta</taxon>
        <taxon>Embryophyta</taxon>
        <taxon>Tracheophyta</taxon>
        <taxon>Spermatophyta</taxon>
        <taxon>Magnoliopsida</taxon>
        <taxon>eudicotyledons</taxon>
        <taxon>Gunneridae</taxon>
        <taxon>Pentapetalae</taxon>
        <taxon>rosids</taxon>
        <taxon>fabids</taxon>
        <taxon>Rosales</taxon>
        <taxon>Rosaceae</taxon>
        <taxon>Amygdaloideae</taxon>
        <taxon>Amygdaleae</taxon>
        <taxon>Prunus</taxon>
    </lineage>
</organism>
<evidence type="ECO:0000256" key="1">
    <source>
        <dbReference type="ARBA" id="ARBA00010688"/>
    </source>
</evidence>
<dbReference type="PANTHER" id="PTHR43085">
    <property type="entry name" value="HEXOKINASE FAMILY MEMBER"/>
    <property type="match status" value="1"/>
</dbReference>
<accession>A0A6J5VJ37</accession>
<keyword evidence="4" id="KW-1133">Transmembrane helix</keyword>
<proteinExistence type="inferred from homology"/>
<evidence type="ECO:0000256" key="4">
    <source>
        <dbReference type="SAM" id="Phobius"/>
    </source>
</evidence>
<keyword evidence="3" id="KW-0418">Kinase</keyword>
<reference evidence="6 7" key="1">
    <citation type="submission" date="2020-05" db="EMBL/GenBank/DDBJ databases">
        <authorList>
            <person name="Campoy J."/>
            <person name="Schneeberger K."/>
            <person name="Spophaly S."/>
        </authorList>
    </citation>
    <scope>NUCLEOTIDE SEQUENCE [LARGE SCALE GENOMIC DNA]</scope>
    <source>
        <strain evidence="6">PruArmRojPasFocal</strain>
    </source>
</reference>
<name>A0A6J5VJ37_PRUAR</name>
<comment type="similarity">
    <text evidence="1">Belongs to the carbohydrate kinase PfkB family.</text>
</comment>
<keyword evidence="4" id="KW-0812">Transmembrane</keyword>
<dbReference type="EMBL" id="CAEKDK010000008">
    <property type="protein sequence ID" value="CAB4288966.1"/>
    <property type="molecule type" value="Genomic_DNA"/>
</dbReference>
<keyword evidence="4" id="KW-0472">Membrane</keyword>
<dbReference type="InterPro" id="IPR050306">
    <property type="entry name" value="PfkB_Carbo_kinase"/>
</dbReference>
<dbReference type="GO" id="GO:0005829">
    <property type="term" value="C:cytosol"/>
    <property type="evidence" value="ECO:0007669"/>
    <property type="project" value="TreeGrafter"/>
</dbReference>
<dbReference type="InterPro" id="IPR029056">
    <property type="entry name" value="Ribokinase-like"/>
</dbReference>
<dbReference type="Gene3D" id="3.40.1190.20">
    <property type="match status" value="1"/>
</dbReference>
<keyword evidence="2" id="KW-0808">Transferase</keyword>
<evidence type="ECO:0000259" key="5">
    <source>
        <dbReference type="Pfam" id="PF00294"/>
    </source>
</evidence>
<dbReference type="SUPFAM" id="SSF53613">
    <property type="entry name" value="Ribokinase-like"/>
    <property type="match status" value="1"/>
</dbReference>
<sequence length="120" mass="13094">MHVNVIQKIKGKVPGFSVKTVDTTGAGDAFVGSFLVSMAKDMSIFEDETKLKEALSFANACGAICTTQKGAIPVLPTQSAALELISKSKSKKMFSFPLWFSITLALFIIWWLSVNYHIFG</sequence>
<dbReference type="InterPro" id="IPR011611">
    <property type="entry name" value="PfkB_dom"/>
</dbReference>
<dbReference type="PANTHER" id="PTHR43085:SF6">
    <property type="entry name" value="FRUCTOKINASE-5-RELATED"/>
    <property type="match status" value="1"/>
</dbReference>
<dbReference type="Pfam" id="PF00294">
    <property type="entry name" value="PfkB"/>
    <property type="match status" value="1"/>
</dbReference>
<dbReference type="Proteomes" id="UP000507222">
    <property type="component" value="Unassembled WGS sequence"/>
</dbReference>
<dbReference type="GO" id="GO:0008865">
    <property type="term" value="F:fructokinase activity"/>
    <property type="evidence" value="ECO:0007669"/>
    <property type="project" value="TreeGrafter"/>
</dbReference>
<evidence type="ECO:0000256" key="2">
    <source>
        <dbReference type="ARBA" id="ARBA00022679"/>
    </source>
</evidence>
<dbReference type="AlphaFoldDB" id="A0A6J5VJ37"/>
<feature type="domain" description="Carbohydrate kinase PfkB" evidence="5">
    <location>
        <begin position="11"/>
        <end position="77"/>
    </location>
</feature>
<evidence type="ECO:0000313" key="7">
    <source>
        <dbReference type="Proteomes" id="UP000507222"/>
    </source>
</evidence>
<dbReference type="GO" id="GO:0006000">
    <property type="term" value="P:fructose metabolic process"/>
    <property type="evidence" value="ECO:0007669"/>
    <property type="project" value="TreeGrafter"/>
</dbReference>
<evidence type="ECO:0000256" key="3">
    <source>
        <dbReference type="ARBA" id="ARBA00022777"/>
    </source>
</evidence>
<gene>
    <name evidence="6" type="ORF">CURHAP_LOCUS47246</name>
</gene>
<evidence type="ECO:0000313" key="6">
    <source>
        <dbReference type="EMBL" id="CAB4288966.1"/>
    </source>
</evidence>
<protein>
    <recommendedName>
        <fullName evidence="5">Carbohydrate kinase PfkB domain-containing protein</fullName>
    </recommendedName>
</protein>